<accession>X0YH62</accession>
<dbReference type="EMBL" id="BARS01052869">
    <property type="protein sequence ID" value="GAG46512.1"/>
    <property type="molecule type" value="Genomic_DNA"/>
</dbReference>
<sequence length="53" mass="5973">MSVCDKCGKDVTFATYHLGKHKYGKDVTFATYHLGNHLCDNCFYEAKLKVIAS</sequence>
<gene>
    <name evidence="1" type="ORF">S01H1_78544</name>
</gene>
<dbReference type="AlphaFoldDB" id="X0YH62"/>
<evidence type="ECO:0000313" key="1">
    <source>
        <dbReference type="EMBL" id="GAG46512.1"/>
    </source>
</evidence>
<reference evidence="1" key="1">
    <citation type="journal article" date="2014" name="Front. Microbiol.">
        <title>High frequency of phylogenetically diverse reductive dehalogenase-homologous genes in deep subseafloor sedimentary metagenomes.</title>
        <authorList>
            <person name="Kawai M."/>
            <person name="Futagami T."/>
            <person name="Toyoda A."/>
            <person name="Takaki Y."/>
            <person name="Nishi S."/>
            <person name="Hori S."/>
            <person name="Arai W."/>
            <person name="Tsubouchi T."/>
            <person name="Morono Y."/>
            <person name="Uchiyama I."/>
            <person name="Ito T."/>
            <person name="Fujiyama A."/>
            <person name="Inagaki F."/>
            <person name="Takami H."/>
        </authorList>
    </citation>
    <scope>NUCLEOTIDE SEQUENCE</scope>
    <source>
        <strain evidence="1">Expedition CK06-06</strain>
    </source>
</reference>
<proteinExistence type="predicted"/>
<organism evidence="1">
    <name type="scientific">marine sediment metagenome</name>
    <dbReference type="NCBI Taxonomy" id="412755"/>
    <lineage>
        <taxon>unclassified sequences</taxon>
        <taxon>metagenomes</taxon>
        <taxon>ecological metagenomes</taxon>
    </lineage>
</organism>
<name>X0YH62_9ZZZZ</name>
<comment type="caution">
    <text evidence="1">The sequence shown here is derived from an EMBL/GenBank/DDBJ whole genome shotgun (WGS) entry which is preliminary data.</text>
</comment>
<protein>
    <submittedName>
        <fullName evidence="1">Uncharacterized protein</fullName>
    </submittedName>
</protein>